<reference evidence="1 2" key="1">
    <citation type="submission" date="2016-03" db="EMBL/GenBank/DDBJ databases">
        <authorList>
            <person name="Ploux O."/>
        </authorList>
    </citation>
    <scope>NUCLEOTIDE SEQUENCE [LARGE SCALE GENOMIC DNA]</scope>
    <source>
        <strain evidence="1 2">URUG2</strain>
    </source>
</reference>
<dbReference type="AlphaFoldDB" id="A0A2D3UUV5"/>
<dbReference type="EMBL" id="FJUY01000006">
    <property type="protein sequence ID" value="CZT19008.1"/>
    <property type="molecule type" value="Genomic_DNA"/>
</dbReference>
<evidence type="ECO:0000313" key="2">
    <source>
        <dbReference type="Proteomes" id="UP000225277"/>
    </source>
</evidence>
<name>A0A2D3UUV5_9PEZI</name>
<proteinExistence type="predicted"/>
<dbReference type="InterPro" id="IPR032710">
    <property type="entry name" value="NTF2-like_dom_sf"/>
</dbReference>
<sequence>MPQRVFTVSFPLDAEFIKDHQVLQFYAAYGKAFPKNNEEWATVSFEDWYAKDCKTILVDGTTKSGGQESWDYFQNLYARFPKVERDVLSFIVVADDERHEYKLHANFNTKLFADGGSRVVEVPQSFVYTVGKSDAGKGTDGFQFRELRNYYDLRTLEGAFA</sequence>
<evidence type="ECO:0000313" key="1">
    <source>
        <dbReference type="EMBL" id="CZT19008.1"/>
    </source>
</evidence>
<dbReference type="Proteomes" id="UP000225277">
    <property type="component" value="Unassembled WGS sequence"/>
</dbReference>
<dbReference type="SUPFAM" id="SSF54427">
    <property type="entry name" value="NTF2-like"/>
    <property type="match status" value="1"/>
</dbReference>
<organism evidence="1 2">
    <name type="scientific">Ramularia collo-cygni</name>
    <dbReference type="NCBI Taxonomy" id="112498"/>
    <lineage>
        <taxon>Eukaryota</taxon>
        <taxon>Fungi</taxon>
        <taxon>Dikarya</taxon>
        <taxon>Ascomycota</taxon>
        <taxon>Pezizomycotina</taxon>
        <taxon>Dothideomycetes</taxon>
        <taxon>Dothideomycetidae</taxon>
        <taxon>Mycosphaerellales</taxon>
        <taxon>Mycosphaerellaceae</taxon>
        <taxon>Ramularia</taxon>
    </lineage>
</organism>
<dbReference type="RefSeq" id="XP_023625898.1">
    <property type="nucleotide sequence ID" value="XM_023770130.1"/>
</dbReference>
<evidence type="ECO:0008006" key="3">
    <source>
        <dbReference type="Google" id="ProtNLM"/>
    </source>
</evidence>
<accession>A0A2D3UUV5</accession>
<gene>
    <name evidence="1" type="ORF">RCC_04853</name>
</gene>
<dbReference type="GeneID" id="35600022"/>
<dbReference type="OrthoDB" id="4971611at2759"/>
<protein>
    <recommendedName>
        <fullName evidence="3">SnoaL-like domain-containing protein</fullName>
    </recommendedName>
</protein>
<keyword evidence="2" id="KW-1185">Reference proteome</keyword>
<dbReference type="STRING" id="112498.A0A2D3UUV5"/>